<evidence type="ECO:0000313" key="3">
    <source>
        <dbReference type="EMBL" id="PZD71131.1"/>
    </source>
</evidence>
<dbReference type="Pfam" id="PF00581">
    <property type="entry name" value="Rhodanese"/>
    <property type="match status" value="1"/>
</dbReference>
<organism evidence="3 4">
    <name type="scientific">Acaryochloris thomasi RCC1774</name>
    <dbReference type="NCBI Taxonomy" id="1764569"/>
    <lineage>
        <taxon>Bacteria</taxon>
        <taxon>Bacillati</taxon>
        <taxon>Cyanobacteriota</taxon>
        <taxon>Cyanophyceae</taxon>
        <taxon>Acaryochloridales</taxon>
        <taxon>Acaryochloridaceae</taxon>
        <taxon>Acaryochloris</taxon>
        <taxon>Acaryochloris thomasi</taxon>
    </lineage>
</organism>
<accession>A0A2W1JPG0</accession>
<keyword evidence="1" id="KW-0812">Transmembrane</keyword>
<proteinExistence type="predicted"/>
<dbReference type="CDD" id="cd00158">
    <property type="entry name" value="RHOD"/>
    <property type="match status" value="1"/>
</dbReference>
<dbReference type="SUPFAM" id="SSF52821">
    <property type="entry name" value="Rhodanese/Cell cycle control phosphatase"/>
    <property type="match status" value="1"/>
</dbReference>
<dbReference type="RefSeq" id="WP_233501837.1">
    <property type="nucleotide sequence ID" value="NZ_CAWNWM010000021.1"/>
</dbReference>
<dbReference type="PANTHER" id="PTHR43031:SF18">
    <property type="entry name" value="RHODANESE-RELATED SULFURTRANSFERASES"/>
    <property type="match status" value="1"/>
</dbReference>
<name>A0A2W1JPG0_9CYAN</name>
<dbReference type="Proteomes" id="UP000248857">
    <property type="component" value="Unassembled WGS sequence"/>
</dbReference>
<dbReference type="SMART" id="SM00450">
    <property type="entry name" value="RHOD"/>
    <property type="match status" value="1"/>
</dbReference>
<protein>
    <submittedName>
        <fullName evidence="3">Inner membrane protein YgaP</fullName>
    </submittedName>
</protein>
<dbReference type="InterPro" id="IPR036873">
    <property type="entry name" value="Rhodanese-like_dom_sf"/>
</dbReference>
<dbReference type="EMBL" id="PQWO01000021">
    <property type="protein sequence ID" value="PZD71131.1"/>
    <property type="molecule type" value="Genomic_DNA"/>
</dbReference>
<comment type="caution">
    <text evidence="3">The sequence shown here is derived from an EMBL/GenBank/DDBJ whole genome shotgun (WGS) entry which is preliminary data.</text>
</comment>
<evidence type="ECO:0000313" key="4">
    <source>
        <dbReference type="Proteomes" id="UP000248857"/>
    </source>
</evidence>
<feature type="domain" description="Rhodanese" evidence="2">
    <location>
        <begin position="21"/>
        <end position="109"/>
    </location>
</feature>
<evidence type="ECO:0000259" key="2">
    <source>
        <dbReference type="PROSITE" id="PS50206"/>
    </source>
</evidence>
<gene>
    <name evidence="3" type="primary">ygaP</name>
    <name evidence="3" type="ORF">C1752_07859</name>
</gene>
<evidence type="ECO:0000256" key="1">
    <source>
        <dbReference type="SAM" id="Phobius"/>
    </source>
</evidence>
<dbReference type="Gene3D" id="6.10.140.1340">
    <property type="match status" value="1"/>
</dbReference>
<dbReference type="InterPro" id="IPR050229">
    <property type="entry name" value="GlpE_sulfurtransferase"/>
</dbReference>
<dbReference type="PANTHER" id="PTHR43031">
    <property type="entry name" value="FAD-DEPENDENT OXIDOREDUCTASE"/>
    <property type="match status" value="1"/>
</dbReference>
<sequence>MTTAMRQLQEIDALMLKQWIDKHEALLLDVREQDEFAQEHIPGAELMPLSTFDPLSIPQPPNKQVVLQCKSGKRSAKAAQKMFEAGFKHVIHLQGGLLAWKAAGYPTYISEDTSIKPHRVVSIVLGSLILLSTGLGPLVLPSGLLISTLVGASLLLFGCLDT</sequence>
<dbReference type="InterPro" id="IPR001763">
    <property type="entry name" value="Rhodanese-like_dom"/>
</dbReference>
<keyword evidence="1" id="KW-0472">Membrane</keyword>
<keyword evidence="4" id="KW-1185">Reference proteome</keyword>
<reference evidence="3 4" key="1">
    <citation type="journal article" date="2018" name="Sci. Rep.">
        <title>A novel species of the marine cyanobacterium Acaryochloris with a unique pigment content and lifestyle.</title>
        <authorList>
            <person name="Partensky F."/>
            <person name="Six C."/>
            <person name="Ratin M."/>
            <person name="Garczarek L."/>
            <person name="Vaulot D."/>
            <person name="Probert I."/>
            <person name="Calteau A."/>
            <person name="Gourvil P."/>
            <person name="Marie D."/>
            <person name="Grebert T."/>
            <person name="Bouchier C."/>
            <person name="Le Panse S."/>
            <person name="Gachenot M."/>
            <person name="Rodriguez F."/>
            <person name="Garrido J.L."/>
        </authorList>
    </citation>
    <scope>NUCLEOTIDE SEQUENCE [LARGE SCALE GENOMIC DNA]</scope>
    <source>
        <strain evidence="3 4">RCC1774</strain>
    </source>
</reference>
<feature type="transmembrane region" description="Helical" evidence="1">
    <location>
        <begin position="144"/>
        <end position="160"/>
    </location>
</feature>
<dbReference type="AlphaFoldDB" id="A0A2W1JPG0"/>
<keyword evidence="1" id="KW-1133">Transmembrane helix</keyword>
<dbReference type="Gene3D" id="3.40.250.10">
    <property type="entry name" value="Rhodanese-like domain"/>
    <property type="match status" value="1"/>
</dbReference>
<dbReference type="PROSITE" id="PS50206">
    <property type="entry name" value="RHODANESE_3"/>
    <property type="match status" value="1"/>
</dbReference>